<organism evidence="1 2">
    <name type="scientific">Babesia ovata</name>
    <dbReference type="NCBI Taxonomy" id="189622"/>
    <lineage>
        <taxon>Eukaryota</taxon>
        <taxon>Sar</taxon>
        <taxon>Alveolata</taxon>
        <taxon>Apicomplexa</taxon>
        <taxon>Aconoidasida</taxon>
        <taxon>Piroplasmida</taxon>
        <taxon>Babesiidae</taxon>
        <taxon>Babesia</taxon>
    </lineage>
</organism>
<name>A0A2H6KIR3_9APIC</name>
<accession>A0A2H6KIR3</accession>
<protein>
    <submittedName>
        <fullName evidence="1">Uncharacterized protein</fullName>
    </submittedName>
</protein>
<comment type="caution">
    <text evidence="1">The sequence shown here is derived from an EMBL/GenBank/DDBJ whole genome shotgun (WGS) entry which is preliminary data.</text>
</comment>
<evidence type="ECO:0000313" key="1">
    <source>
        <dbReference type="EMBL" id="GBE62871.1"/>
    </source>
</evidence>
<dbReference type="AlphaFoldDB" id="A0A2H6KIR3"/>
<sequence>MGFLEIRHETIFFKLNCTTVTNLLSRLVNRRRGRTLDLCFGFSVESGNGGGKSVDFISKWLFDFSEFFLKSLNLIVHSAYRTVHGLGCAIQRGGRVFRDFCRLVKLTVKLSSNRRDFVQDLCDASGAGTAAVLLGYVEKHRIQFVAHLAGHGGECAEHGSDESLFLTFVFVVIPSTITVCAAYALADAFCGVEFVILQLLLDRVEYSTEPIIMQLLIKRIGECFATVLHSVDVSMNLLGVAARAIVSVYNH</sequence>
<evidence type="ECO:0000313" key="2">
    <source>
        <dbReference type="Proteomes" id="UP000236319"/>
    </source>
</evidence>
<reference evidence="1 2" key="1">
    <citation type="journal article" date="2017" name="BMC Genomics">
        <title>Whole-genome assembly of Babesia ovata and comparative genomics between closely related pathogens.</title>
        <authorList>
            <person name="Yamagishi J."/>
            <person name="Asada M."/>
            <person name="Hakimi H."/>
            <person name="Tanaka T.Q."/>
            <person name="Sugimoto C."/>
            <person name="Kawazu S."/>
        </authorList>
    </citation>
    <scope>NUCLEOTIDE SEQUENCE [LARGE SCALE GENOMIC DNA]</scope>
    <source>
        <strain evidence="1 2">Miyake</strain>
    </source>
</reference>
<dbReference type="VEuPathDB" id="PiroplasmaDB:BOVATA_043640"/>
<gene>
    <name evidence="1" type="ORF">BOVATA_043640</name>
</gene>
<proteinExistence type="predicted"/>
<dbReference type="EMBL" id="BDSA01000007">
    <property type="protein sequence ID" value="GBE62871.1"/>
    <property type="molecule type" value="Genomic_DNA"/>
</dbReference>
<dbReference type="Proteomes" id="UP000236319">
    <property type="component" value="Unassembled WGS sequence"/>
</dbReference>
<keyword evidence="2" id="KW-1185">Reference proteome</keyword>
<dbReference type="GeneID" id="39876641"/>
<dbReference type="RefSeq" id="XP_028869114.1">
    <property type="nucleotide sequence ID" value="XM_029013281.1"/>
</dbReference>